<dbReference type="RefSeq" id="WP_345159616.1">
    <property type="nucleotide sequence ID" value="NZ_BAABHC010000014.1"/>
</dbReference>
<protein>
    <recommendedName>
        <fullName evidence="1">Sialidase domain-containing protein</fullName>
    </recommendedName>
</protein>
<reference evidence="3" key="1">
    <citation type="journal article" date="2019" name="Int. J. Syst. Evol. Microbiol.">
        <title>The Global Catalogue of Microorganisms (GCM) 10K type strain sequencing project: providing services to taxonomists for standard genome sequencing and annotation.</title>
        <authorList>
            <consortium name="The Broad Institute Genomics Platform"/>
            <consortium name="The Broad Institute Genome Sequencing Center for Infectious Disease"/>
            <person name="Wu L."/>
            <person name="Ma J."/>
        </authorList>
    </citation>
    <scope>NUCLEOTIDE SEQUENCE [LARGE SCALE GENOMIC DNA]</scope>
    <source>
        <strain evidence="3">JCM 17926</strain>
    </source>
</reference>
<comment type="caution">
    <text evidence="2">The sequence shown here is derived from an EMBL/GenBank/DDBJ whole genome shotgun (WGS) entry which is preliminary data.</text>
</comment>
<dbReference type="SUPFAM" id="SSF50939">
    <property type="entry name" value="Sialidases"/>
    <property type="match status" value="1"/>
</dbReference>
<dbReference type="EMBL" id="BAABHC010000014">
    <property type="protein sequence ID" value="GAA4434658.1"/>
    <property type="molecule type" value="Genomic_DNA"/>
</dbReference>
<sequence>MSLARFFMALPKGGASVTTPPGTSFDDTKTLVLTEEYVQSGRYLFTGSYTQNPVSKNVLHSFFNGSRHVFEAGKKVSGRRFIYNGATSALFDIYTPPAGWGVQDVAHGHSANGRCHLFFDEHEGFVANVGHRLMYTYSNDDGVSWSTPADVGMPPNGHKSIRVIGNVVESNGVLLKPYYSGLDEGSYGTESARYVLRSTNGGATWAHILVEQTAEYVNEGSVMALGNTWLYAVRRETGTRGWRFYKSTDAGLTWAVQGDTQFGEPTMTESHPPHLAKFKINGVDIFACYFVNRNTKEYKVIYGKAADVIAGISGWNLNTKLTLFDHDSYNAGGAPTFISGYGCFYHIDDTLEAKGISYLEYSQTTATHVLYFNLPTTHYGNLKTQLGITAV</sequence>
<dbReference type="Gene3D" id="2.120.10.10">
    <property type="match status" value="1"/>
</dbReference>
<feature type="domain" description="Sialidase" evidence="1">
    <location>
        <begin position="110"/>
        <end position="262"/>
    </location>
</feature>
<dbReference type="InterPro" id="IPR011040">
    <property type="entry name" value="Sialidase"/>
</dbReference>
<dbReference type="Pfam" id="PF13088">
    <property type="entry name" value="BNR_2"/>
    <property type="match status" value="1"/>
</dbReference>
<keyword evidence="3" id="KW-1185">Reference proteome</keyword>
<dbReference type="CDD" id="cd15482">
    <property type="entry name" value="Sialidase_non-viral"/>
    <property type="match status" value="1"/>
</dbReference>
<organism evidence="2 3">
    <name type="scientific">Pontibacter saemangeumensis</name>
    <dbReference type="NCBI Taxonomy" id="1084525"/>
    <lineage>
        <taxon>Bacteria</taxon>
        <taxon>Pseudomonadati</taxon>
        <taxon>Bacteroidota</taxon>
        <taxon>Cytophagia</taxon>
        <taxon>Cytophagales</taxon>
        <taxon>Hymenobacteraceae</taxon>
        <taxon>Pontibacter</taxon>
    </lineage>
</organism>
<accession>A0ABP8LT31</accession>
<dbReference type="InterPro" id="IPR036278">
    <property type="entry name" value="Sialidase_sf"/>
</dbReference>
<name>A0ABP8LT31_9BACT</name>
<evidence type="ECO:0000313" key="2">
    <source>
        <dbReference type="EMBL" id="GAA4434658.1"/>
    </source>
</evidence>
<evidence type="ECO:0000259" key="1">
    <source>
        <dbReference type="Pfam" id="PF13088"/>
    </source>
</evidence>
<evidence type="ECO:0000313" key="3">
    <source>
        <dbReference type="Proteomes" id="UP001500552"/>
    </source>
</evidence>
<proteinExistence type="predicted"/>
<gene>
    <name evidence="2" type="ORF">GCM10023188_25840</name>
</gene>
<dbReference type="Proteomes" id="UP001500552">
    <property type="component" value="Unassembled WGS sequence"/>
</dbReference>